<protein>
    <submittedName>
        <fullName evidence="6">Cysteine-rich repeat secretory protein 38</fullName>
    </submittedName>
</protein>
<keyword evidence="1 4" id="KW-0732">Signal</keyword>
<dbReference type="CDD" id="cd23509">
    <property type="entry name" value="Gnk2-like"/>
    <property type="match status" value="2"/>
</dbReference>
<name>A0A2I0AA20_9ASPA</name>
<keyword evidence="2" id="KW-0677">Repeat</keyword>
<feature type="domain" description="Gnk2-homologous" evidence="5">
    <location>
        <begin position="30"/>
        <end position="145"/>
    </location>
</feature>
<reference evidence="6 7" key="1">
    <citation type="journal article" date="2017" name="Nature">
        <title>The Apostasia genome and the evolution of orchids.</title>
        <authorList>
            <person name="Zhang G.Q."/>
            <person name="Liu K.W."/>
            <person name="Li Z."/>
            <person name="Lohaus R."/>
            <person name="Hsiao Y.Y."/>
            <person name="Niu S.C."/>
            <person name="Wang J.Y."/>
            <person name="Lin Y.C."/>
            <person name="Xu Q."/>
            <person name="Chen L.J."/>
            <person name="Yoshida K."/>
            <person name="Fujiwara S."/>
            <person name="Wang Z.W."/>
            <person name="Zhang Y.Q."/>
            <person name="Mitsuda N."/>
            <person name="Wang M."/>
            <person name="Liu G.H."/>
            <person name="Pecoraro L."/>
            <person name="Huang H.X."/>
            <person name="Xiao X.J."/>
            <person name="Lin M."/>
            <person name="Wu X.Y."/>
            <person name="Wu W.L."/>
            <person name="Chen Y.Y."/>
            <person name="Chang S.B."/>
            <person name="Sakamoto S."/>
            <person name="Ohme-Takagi M."/>
            <person name="Yagi M."/>
            <person name="Zeng S.J."/>
            <person name="Shen C.Y."/>
            <person name="Yeh C.M."/>
            <person name="Luo Y.B."/>
            <person name="Tsai W.C."/>
            <person name="Van de Peer Y."/>
            <person name="Liu Z.J."/>
        </authorList>
    </citation>
    <scope>NUCLEOTIDE SEQUENCE [LARGE SCALE GENOMIC DNA]</scope>
    <source>
        <strain evidence="7">cv. Shenzhen</strain>
        <tissue evidence="6">Stem</tissue>
    </source>
</reference>
<dbReference type="STRING" id="1088818.A0A2I0AA20"/>
<dbReference type="InterPro" id="IPR038408">
    <property type="entry name" value="GNK2_sf"/>
</dbReference>
<dbReference type="PROSITE" id="PS51473">
    <property type="entry name" value="GNK2"/>
    <property type="match status" value="2"/>
</dbReference>
<dbReference type="Gene3D" id="3.30.430.20">
    <property type="entry name" value="Gnk2 domain, C-X8-C-X2-C motif"/>
    <property type="match status" value="2"/>
</dbReference>
<organism evidence="6 7">
    <name type="scientific">Apostasia shenzhenica</name>
    <dbReference type="NCBI Taxonomy" id="1088818"/>
    <lineage>
        <taxon>Eukaryota</taxon>
        <taxon>Viridiplantae</taxon>
        <taxon>Streptophyta</taxon>
        <taxon>Embryophyta</taxon>
        <taxon>Tracheophyta</taxon>
        <taxon>Spermatophyta</taxon>
        <taxon>Magnoliopsida</taxon>
        <taxon>Liliopsida</taxon>
        <taxon>Asparagales</taxon>
        <taxon>Orchidaceae</taxon>
        <taxon>Apostasioideae</taxon>
        <taxon>Apostasia</taxon>
    </lineage>
</organism>
<feature type="chain" id="PRO_5014156893" evidence="4">
    <location>
        <begin position="29"/>
        <end position="314"/>
    </location>
</feature>
<dbReference type="InterPro" id="IPR002902">
    <property type="entry name" value="GNK2"/>
</dbReference>
<sequence length="314" mass="33405">MALASSPHLLLLPLQSILLLLLAAKSSAQQTILFIDCGNTTYTSPSPYESNLHALISNLTASIPTLPSLYSNITVGNTPSSQIYGLAQCRPDASPATCLDCLNRSAAAASGAEVPIFGGGRGCPLRKSASVSADLCVLRYSDRSFFSQPDESKHLRLRNVVNASDPERFSERVNALMEEIIPEAAKAESRFAVRVSKSSNLEDIYAMAWCTRDLYSRDCLHCLNQTMGYLPSTYVGGRVFLVSCSLRFETYAFFSTPAAPPAVPPTESKASPPPELGNAHAPSTAVKNGTGNGSNAAKTVVVVVISIAFVLAVL</sequence>
<evidence type="ECO:0000256" key="4">
    <source>
        <dbReference type="SAM" id="SignalP"/>
    </source>
</evidence>
<dbReference type="PANTHER" id="PTHR32099:SF42">
    <property type="entry name" value="CYSTEINE-RICH RECEPTOR-LIKE PROTEIN KINASE 9-RELATED"/>
    <property type="match status" value="1"/>
</dbReference>
<evidence type="ECO:0000259" key="5">
    <source>
        <dbReference type="PROSITE" id="PS51473"/>
    </source>
</evidence>
<evidence type="ECO:0000256" key="2">
    <source>
        <dbReference type="ARBA" id="ARBA00022737"/>
    </source>
</evidence>
<evidence type="ECO:0000256" key="3">
    <source>
        <dbReference type="SAM" id="MobiDB-lite"/>
    </source>
</evidence>
<evidence type="ECO:0000256" key="1">
    <source>
        <dbReference type="ARBA" id="ARBA00022729"/>
    </source>
</evidence>
<dbReference type="OrthoDB" id="629478at2759"/>
<gene>
    <name evidence="6" type="primary">CRRSP38</name>
    <name evidence="6" type="ORF">AXF42_Ash019769</name>
</gene>
<dbReference type="AlphaFoldDB" id="A0A2I0AA20"/>
<feature type="domain" description="Gnk2-homologous" evidence="5">
    <location>
        <begin position="151"/>
        <end position="253"/>
    </location>
</feature>
<proteinExistence type="predicted"/>
<dbReference type="Pfam" id="PF01657">
    <property type="entry name" value="Stress-antifung"/>
    <property type="match status" value="2"/>
</dbReference>
<feature type="signal peptide" evidence="4">
    <location>
        <begin position="1"/>
        <end position="28"/>
    </location>
</feature>
<evidence type="ECO:0000313" key="7">
    <source>
        <dbReference type="Proteomes" id="UP000236161"/>
    </source>
</evidence>
<evidence type="ECO:0000313" key="6">
    <source>
        <dbReference type="EMBL" id="PKA52386.1"/>
    </source>
</evidence>
<accession>A0A2I0AA20</accession>
<dbReference type="Proteomes" id="UP000236161">
    <property type="component" value="Unassembled WGS sequence"/>
</dbReference>
<feature type="region of interest" description="Disordered" evidence="3">
    <location>
        <begin position="258"/>
        <end position="290"/>
    </location>
</feature>
<keyword evidence="7" id="KW-1185">Reference proteome</keyword>
<dbReference type="EMBL" id="KZ452007">
    <property type="protein sequence ID" value="PKA52386.1"/>
    <property type="molecule type" value="Genomic_DNA"/>
</dbReference>
<dbReference type="PANTHER" id="PTHR32099">
    <property type="entry name" value="CYSTEINE-RICH REPEAT SECRETORY PROTEIN"/>
    <property type="match status" value="1"/>
</dbReference>